<reference evidence="1 2" key="1">
    <citation type="submission" date="2019-05" db="EMBL/GenBank/DDBJ databases">
        <title>Complete genome sequence of Izhakiella calystegiae KSNA2, an endophyte isolated from beach morning glory (Calystegia soldanella).</title>
        <authorList>
            <person name="Jiang L."/>
            <person name="Jeong J.C."/>
            <person name="Kim C.Y."/>
            <person name="Kim D.H."/>
            <person name="Kim S.W."/>
            <person name="Lee j."/>
        </authorList>
    </citation>
    <scope>NUCLEOTIDE SEQUENCE [LARGE SCALE GENOMIC DNA]</scope>
    <source>
        <strain evidence="1 2">KSNA2</strain>
    </source>
</reference>
<evidence type="ECO:0000313" key="2">
    <source>
        <dbReference type="Proteomes" id="UP000302163"/>
    </source>
</evidence>
<keyword evidence="2" id="KW-1185">Reference proteome</keyword>
<dbReference type="OrthoDB" id="6636899at2"/>
<accession>A0A4P8YP79</accession>
<organism evidence="1 2">
    <name type="scientific">Jejubacter calystegiae</name>
    <dbReference type="NCBI Taxonomy" id="2579935"/>
    <lineage>
        <taxon>Bacteria</taxon>
        <taxon>Pseudomonadati</taxon>
        <taxon>Pseudomonadota</taxon>
        <taxon>Gammaproteobacteria</taxon>
        <taxon>Enterobacterales</taxon>
        <taxon>Enterobacteriaceae</taxon>
        <taxon>Jejubacter</taxon>
    </lineage>
</organism>
<proteinExistence type="predicted"/>
<sequence length="164" mass="18950">MDNDEKVELINQLGTLMYGTHWKSEIAQKFMINDRSVRQWANGERTIPDGVIRAMLSLCHSEAHRIITQSTEIAKYLKGAPGYERIMWPATRVPNLSDIRYDLKNFKFEWYDIDGKRFCVVENGMVIDIYGNETELPYGITDESLKAARDADYEYRMKKGGGVD</sequence>
<evidence type="ECO:0000313" key="1">
    <source>
        <dbReference type="EMBL" id="QCT21778.1"/>
    </source>
</evidence>
<dbReference type="RefSeq" id="WP_138097934.1">
    <property type="nucleotide sequence ID" value="NZ_CP040428.1"/>
</dbReference>
<gene>
    <name evidence="1" type="ORF">FEM41_20025</name>
</gene>
<name>A0A4P8YP79_9ENTR</name>
<protein>
    <submittedName>
        <fullName evidence="1">Uncharacterized protein</fullName>
    </submittedName>
</protein>
<dbReference type="EMBL" id="CP040428">
    <property type="protein sequence ID" value="QCT21778.1"/>
    <property type="molecule type" value="Genomic_DNA"/>
</dbReference>
<dbReference type="KEGG" id="izh:FEM41_20025"/>
<dbReference type="AlphaFoldDB" id="A0A4P8YP79"/>
<dbReference type="Proteomes" id="UP000302163">
    <property type="component" value="Chromosome"/>
</dbReference>